<feature type="domain" description="PLD phosphodiesterase" evidence="7">
    <location>
        <begin position="228"/>
        <end position="255"/>
    </location>
</feature>
<comment type="subcellular location">
    <subcellularLocation>
        <location evidence="2">Secreted</location>
    </subcellularLocation>
</comment>
<feature type="domain" description="PLD phosphodiesterase" evidence="7">
    <location>
        <begin position="404"/>
        <end position="431"/>
    </location>
</feature>
<dbReference type="InterPro" id="IPR001736">
    <property type="entry name" value="PLipase_D/transphosphatidylase"/>
</dbReference>
<evidence type="ECO:0000259" key="7">
    <source>
        <dbReference type="PROSITE" id="PS50035"/>
    </source>
</evidence>
<keyword evidence="10" id="KW-1185">Reference proteome</keyword>
<dbReference type="PANTHER" id="PTHR21248">
    <property type="entry name" value="CARDIOLIPIN SYNTHASE"/>
    <property type="match status" value="1"/>
</dbReference>
<evidence type="ECO:0000256" key="3">
    <source>
        <dbReference type="ARBA" id="ARBA00018392"/>
    </source>
</evidence>
<dbReference type="Gene3D" id="3.30.870.10">
    <property type="entry name" value="Endonuclease Chain A"/>
    <property type="match status" value="2"/>
</dbReference>
<dbReference type="CDD" id="cd09163">
    <property type="entry name" value="PLDc_CLS_unchar2_2"/>
    <property type="match status" value="1"/>
</dbReference>
<protein>
    <recommendedName>
        <fullName evidence="3">Phospholipase D</fullName>
    </recommendedName>
    <alternativeName>
        <fullName evidence="5">Choline phosphatase</fullName>
    </alternativeName>
</protein>
<dbReference type="PROSITE" id="PS50035">
    <property type="entry name" value="PLD"/>
    <property type="match status" value="2"/>
</dbReference>
<dbReference type="AlphaFoldDB" id="A0AAE8HQY0"/>
<dbReference type="PANTHER" id="PTHR21248:SF22">
    <property type="entry name" value="PHOSPHOLIPASE D"/>
    <property type="match status" value="1"/>
</dbReference>
<dbReference type="SUPFAM" id="SSF56024">
    <property type="entry name" value="Phospholipase D/nuclease"/>
    <property type="match status" value="2"/>
</dbReference>
<dbReference type="GO" id="GO:0032049">
    <property type="term" value="P:cardiolipin biosynthetic process"/>
    <property type="evidence" value="ECO:0007669"/>
    <property type="project" value="UniProtKB-ARBA"/>
</dbReference>
<dbReference type="InterPro" id="IPR025202">
    <property type="entry name" value="PLD-like_dom"/>
</dbReference>
<proteinExistence type="predicted"/>
<dbReference type="EMBL" id="CP015367">
    <property type="protein sequence ID" value="APT29612.1"/>
    <property type="molecule type" value="Genomic_DNA"/>
</dbReference>
<comment type="function">
    <text evidence="1">Could be a virulence factor.</text>
</comment>
<feature type="transmembrane region" description="Helical" evidence="6">
    <location>
        <begin position="55"/>
        <end position="77"/>
    </location>
</feature>
<organism evidence="9 11">
    <name type="scientific">Methylobacterium phyllosphaerae</name>
    <dbReference type="NCBI Taxonomy" id="418223"/>
    <lineage>
        <taxon>Bacteria</taxon>
        <taxon>Pseudomonadati</taxon>
        <taxon>Pseudomonadota</taxon>
        <taxon>Alphaproteobacteria</taxon>
        <taxon>Hyphomicrobiales</taxon>
        <taxon>Methylobacteriaceae</taxon>
        <taxon>Methylobacterium</taxon>
    </lineage>
</organism>
<reference evidence="8 10" key="1">
    <citation type="submission" date="2016-04" db="EMBL/GenBank/DDBJ databases">
        <title>Complete genome sequencing and analysis of CBMB27, Methylobacterium phyllosphaerae isolated from leaf tissues of rice (Oryza sativa L.).</title>
        <authorList>
            <person name="Lee Y."/>
            <person name="Hwangbo K."/>
            <person name="Chung H."/>
            <person name="Yoo J."/>
            <person name="Kim K.Y."/>
            <person name="Sa T.M."/>
            <person name="Um Y."/>
            <person name="Madhaiyan M."/>
        </authorList>
    </citation>
    <scope>NUCLEOTIDE SEQUENCE [LARGE SCALE GENOMIC DNA]</scope>
    <source>
        <strain evidence="8 10">CBMB27</strain>
    </source>
</reference>
<dbReference type="GO" id="GO:0005576">
    <property type="term" value="C:extracellular region"/>
    <property type="evidence" value="ECO:0007669"/>
    <property type="project" value="UniProtKB-SubCell"/>
</dbReference>
<sequence>MPPDANPDTETLENALFRWVQSTALMRADVEALIGVALAIGVTLHALLRKRRVSVAVGWIGLAWLSPIFGTALYLTFGINRVSRRARRLRTKPSDATQLPDTDDAVVPETLWPLDRAIRRITSLPAFAGNAVEMFRNGDAAYPVMLAAIREAQASIGLSSYIFRDDATGREFCDALVEAQNRGVKVRVIIDGIGGGYFRTPVYRRLTAAGVPVALFMHSALPWRMPFLNLRSHKKLLILDGRIAFTGGLNISHANRVALKPEHPIRDTHFRMTGPVVEQLAAAFAADWAFVDGEILDGEPWFVDLEPCGPSVARAVTSGPDADVEKIEQVILQTLACARRKVRFVTPYFLPDELVTGALAQAAMRGITVDVIIPRVSDHPFIDWATRAHLEPLLRAGVQVWLDEPPFDHSKAMVVDDIWCFVGSANWDMRSFRLNFELNVEIIDADCAAALDRFMRGKMETQLRREDLAARGLPVRLRDAGVRLLLPYL</sequence>
<dbReference type="GO" id="GO:0008808">
    <property type="term" value="F:cardiolipin synthase activity"/>
    <property type="evidence" value="ECO:0007669"/>
    <property type="project" value="TreeGrafter"/>
</dbReference>
<dbReference type="SMART" id="SM00155">
    <property type="entry name" value="PLDc"/>
    <property type="match status" value="2"/>
</dbReference>
<reference evidence="9 11" key="2">
    <citation type="submission" date="2016-10" db="EMBL/GenBank/DDBJ databases">
        <authorList>
            <person name="Varghese N."/>
            <person name="Submissions S."/>
        </authorList>
    </citation>
    <scope>NUCLEOTIDE SEQUENCE [LARGE SCALE GENOMIC DNA]</scope>
    <source>
        <strain evidence="9 11">CBMB27</strain>
    </source>
</reference>
<evidence type="ECO:0000313" key="9">
    <source>
        <dbReference type="EMBL" id="SFG78474.1"/>
    </source>
</evidence>
<keyword evidence="4" id="KW-0964">Secreted</keyword>
<dbReference type="GO" id="GO:0016020">
    <property type="term" value="C:membrane"/>
    <property type="evidence" value="ECO:0007669"/>
    <property type="project" value="TreeGrafter"/>
</dbReference>
<evidence type="ECO:0000313" key="11">
    <source>
        <dbReference type="Proteomes" id="UP000199140"/>
    </source>
</evidence>
<dbReference type="EMBL" id="FOPK01000008">
    <property type="protein sequence ID" value="SFG78474.1"/>
    <property type="molecule type" value="Genomic_DNA"/>
</dbReference>
<name>A0AAE8HQY0_9HYPH</name>
<evidence type="ECO:0000256" key="2">
    <source>
        <dbReference type="ARBA" id="ARBA00004613"/>
    </source>
</evidence>
<dbReference type="Pfam" id="PF13091">
    <property type="entry name" value="PLDc_2"/>
    <property type="match status" value="2"/>
</dbReference>
<keyword evidence="6" id="KW-1133">Transmembrane helix</keyword>
<dbReference type="Proteomes" id="UP000199140">
    <property type="component" value="Unassembled WGS sequence"/>
</dbReference>
<evidence type="ECO:0000313" key="10">
    <source>
        <dbReference type="Proteomes" id="UP000185487"/>
    </source>
</evidence>
<evidence type="ECO:0000256" key="1">
    <source>
        <dbReference type="ARBA" id="ARBA00003145"/>
    </source>
</evidence>
<gene>
    <name evidence="8" type="ORF">MCBMB27_00321</name>
    <name evidence="9" type="ORF">SAMN05192567_10812</name>
</gene>
<feature type="transmembrane region" description="Helical" evidence="6">
    <location>
        <begin position="32"/>
        <end position="48"/>
    </location>
</feature>
<accession>A0AAE8HQY0</accession>
<dbReference type="KEGG" id="mphy:MCBMB27_00321"/>
<keyword evidence="6" id="KW-0812">Transmembrane</keyword>
<evidence type="ECO:0000256" key="4">
    <source>
        <dbReference type="ARBA" id="ARBA00022525"/>
    </source>
</evidence>
<dbReference type="Proteomes" id="UP000185487">
    <property type="component" value="Chromosome"/>
</dbReference>
<dbReference type="CDD" id="cd09157">
    <property type="entry name" value="PLDc_CLS_unchar2_1"/>
    <property type="match status" value="1"/>
</dbReference>
<evidence type="ECO:0000256" key="6">
    <source>
        <dbReference type="SAM" id="Phobius"/>
    </source>
</evidence>
<keyword evidence="6" id="KW-0472">Membrane</keyword>
<evidence type="ECO:0000256" key="5">
    <source>
        <dbReference type="ARBA" id="ARBA00029594"/>
    </source>
</evidence>
<evidence type="ECO:0000313" key="8">
    <source>
        <dbReference type="EMBL" id="APT29612.1"/>
    </source>
</evidence>